<comment type="caution">
    <text evidence="4">The sequence shown here is derived from an EMBL/GenBank/DDBJ whole genome shotgun (WGS) entry which is preliminary data.</text>
</comment>
<accession>A0ABD3R8I2</accession>
<keyword evidence="1" id="KW-0233">DNA recombination</keyword>
<feature type="transmembrane region" description="Helical" evidence="3">
    <location>
        <begin position="12"/>
        <end position="35"/>
    </location>
</feature>
<organism evidence="4 5">
    <name type="scientific">Cyclostephanos tholiformis</name>
    <dbReference type="NCBI Taxonomy" id="382380"/>
    <lineage>
        <taxon>Eukaryota</taxon>
        <taxon>Sar</taxon>
        <taxon>Stramenopiles</taxon>
        <taxon>Ochrophyta</taxon>
        <taxon>Bacillariophyta</taxon>
        <taxon>Coscinodiscophyceae</taxon>
        <taxon>Thalassiosirophycidae</taxon>
        <taxon>Stephanodiscales</taxon>
        <taxon>Stephanodiscaceae</taxon>
        <taxon>Cyclostephanos</taxon>
    </lineage>
</organism>
<feature type="transmembrane region" description="Helical" evidence="3">
    <location>
        <begin position="41"/>
        <end position="59"/>
    </location>
</feature>
<evidence type="ECO:0008006" key="6">
    <source>
        <dbReference type="Google" id="ProtNLM"/>
    </source>
</evidence>
<proteinExistence type="predicted"/>
<dbReference type="Gene3D" id="1.10.443.10">
    <property type="entry name" value="Intergrase catalytic core"/>
    <property type="match status" value="1"/>
</dbReference>
<reference evidence="4 5" key="1">
    <citation type="submission" date="2024-10" db="EMBL/GenBank/DDBJ databases">
        <title>Updated reference genomes for cyclostephanoid diatoms.</title>
        <authorList>
            <person name="Roberts W.R."/>
            <person name="Alverson A.J."/>
        </authorList>
    </citation>
    <scope>NUCLEOTIDE SEQUENCE [LARGE SCALE GENOMIC DNA]</scope>
    <source>
        <strain evidence="4 5">AJA228-03</strain>
    </source>
</reference>
<evidence type="ECO:0000256" key="2">
    <source>
        <dbReference type="SAM" id="MobiDB-lite"/>
    </source>
</evidence>
<keyword evidence="3" id="KW-0812">Transmembrane</keyword>
<dbReference type="Proteomes" id="UP001530377">
    <property type="component" value="Unassembled WGS sequence"/>
</dbReference>
<dbReference type="PANTHER" id="PTHR33050:SF7">
    <property type="entry name" value="RIBONUCLEASE H"/>
    <property type="match status" value="1"/>
</dbReference>
<feature type="compositionally biased region" description="Low complexity" evidence="2">
    <location>
        <begin position="685"/>
        <end position="699"/>
    </location>
</feature>
<dbReference type="InterPro" id="IPR013762">
    <property type="entry name" value="Integrase-like_cat_sf"/>
</dbReference>
<protein>
    <recommendedName>
        <fullName evidence="6">C3H1-type domain-containing protein</fullName>
    </recommendedName>
</protein>
<evidence type="ECO:0000313" key="5">
    <source>
        <dbReference type="Proteomes" id="UP001530377"/>
    </source>
</evidence>
<dbReference type="InterPro" id="IPR011010">
    <property type="entry name" value="DNA_brk_join_enz"/>
</dbReference>
<feature type="region of interest" description="Disordered" evidence="2">
    <location>
        <begin position="675"/>
        <end position="699"/>
    </location>
</feature>
<feature type="transmembrane region" description="Helical" evidence="3">
    <location>
        <begin position="141"/>
        <end position="163"/>
    </location>
</feature>
<dbReference type="GO" id="GO:0006310">
    <property type="term" value="P:DNA recombination"/>
    <property type="evidence" value="ECO:0007669"/>
    <property type="project" value="UniProtKB-KW"/>
</dbReference>
<dbReference type="SUPFAM" id="SSF56672">
    <property type="entry name" value="DNA/RNA polymerases"/>
    <property type="match status" value="1"/>
</dbReference>
<sequence>MKFTFEVKTEPVCVAAVAITCYIAVAVIQVCGGGIDPAVSWFPTALVTLNLIITIKFLINRAGRLAPTPFQLPVTVNAPHRHLQRLNCPRVPTVAMARELPPTTFAALFNDASRDPFLINGGYDAFLAPFRVKENNNAAPLVVRQLLAAAANQLLPVALVALVDGRLTPLFLPFRRDRAMGVEEHPATDGRMYAFEGELIGTQGYLVELADDSFNLTPRMTIPDVGHVRGLLATDPQLQAVGPFAENTPNTSTVRTRFVVPLPNKYAALFLAHERGITPRYYFDTILPLIEADGMAGACEPLTRFCLAAITTLAGAGSPVTIDSPRPPGRHVPLLEQASQLLAAHLTGLRRTTAPEVNLQPLINTIMAGQELRVQEQANARLDRELKENTTVAAWLGAENFARLLKYCGVADEADLPPLWSTWAKAPAKDRLTIFEGRVANEFFSLGAIYEQFTPSLFMLTQITSLKWGMLNPDALETGSLGNAYLFTDTDVELAQGVNRQIDFIQQGGATPSYADAQTLLKAKINLPGPDASVRCVLRMLAVYRALLPEGHRLISFLQQHHSLMNAYDPGWATYPTYIPQLRGLKGVYHLQWLSLKLTRYFGQLDRNMANVRVPDPHEIIDHIQEQRQWEPNLTETFASRYNLRALLGVHTRALPSIGSLPSLGATSTTTGSTISGVTFPSQPTSTSADAGATATGASSRVTNEGFNEALFGSYKTSAVKAKTVRDRVKAGTIPPLPTSTRDSTKPMCLAWHTKGVCNVNCPCSYDHIAYTDLEYAPLAAWCRDHAPSSPPATSPAQKRAAVTDVPKPRGIPPELGCCNRWDGMGSSLIAGPTATFSALDNVPHPARRLLRHYKHCGAPVKFSTPPWTRHQLQRALSRGPHKSAHEYQDYLAEEFVDMINKGQWVVLPFSSVRHLPGLRISPPGVIPQRDRRPRWIVDYSWWDVNADTLPLAAMESMQFGHALDRILREILLANPAFGPVYLIKLDISDGFYRIALAVDDIPKLGVAFPTPTGDDPLVAFPLVLPMGWKNSPPIFSTATETIADLTNTRLRTITLPPPHHLNDLAEHITSQPPFPPLPSVNRSTAPRDPSLPAPATPLAYADVYVDDFVGAAQRSPLGTRGLDNRRRVRRLLLHAVDDVFRPLSPGDDPARREPVSMKKLAAGDCSWGTIKQVLGWIIDSVDMTISLPPHRAARLLEVLDSFPPTQKRTSPNRWHAALGELRSMALALPGARNIFSSMQHALTTAQSKNRIALGKGVHDALNDFRWMHDNISTRPTRIAELIPLPPVAAGHHDASGKGAGGIWFPGSQLTPRVGYTSSAPLVWRHEWPPHITARLVTDTNPSGCITNSDLELAGGLLHLDALVQAFDVRERTVLSQGDNLSTTFWERKGSTSTASAPAYLLRLFGIHQRVHSYIPRFDYISDRFRGDLSAAQATVLAGVSPGRATSNATAWSKWIAFTAFQDKVPFLQIFAGRVHSGELAARGNPVKSRSAEDYVRHIAQTFLNMGAQDPRLDAAFHIDFCLQRTLRAWKQSDPAPLRVKPVPVTVIRHIAASATSALASPTYQAASDMIILAFFFLLRPGEYTDNDGDPFRLENVQLFIGDTRLPILAAPECELRLARFASLTFTTQKNGVRGEVIGLACSGDPYLCPVQAIIRRVLYLREHTAPPTTPLARVFNTPDKVTASYLTVQIRDAVAACGPHLGFLPTEVSARCLRAAGATALLLARVDPDVIRLIGRWRSDEMLRYLHVQAYPLMRDYAQLGHSVA</sequence>
<dbReference type="InterPro" id="IPR052055">
    <property type="entry name" value="Hepadnavirus_pol/RT"/>
</dbReference>
<evidence type="ECO:0000313" key="4">
    <source>
        <dbReference type="EMBL" id="KAL3809337.1"/>
    </source>
</evidence>
<dbReference type="InterPro" id="IPR043502">
    <property type="entry name" value="DNA/RNA_pol_sf"/>
</dbReference>
<name>A0ABD3R8I2_9STRA</name>
<keyword evidence="3" id="KW-0472">Membrane</keyword>
<evidence type="ECO:0000256" key="3">
    <source>
        <dbReference type="SAM" id="Phobius"/>
    </source>
</evidence>
<feature type="region of interest" description="Disordered" evidence="2">
    <location>
        <begin position="787"/>
        <end position="807"/>
    </location>
</feature>
<keyword evidence="5" id="KW-1185">Reference proteome</keyword>
<dbReference type="PANTHER" id="PTHR33050">
    <property type="entry name" value="REVERSE TRANSCRIPTASE DOMAIN-CONTAINING PROTEIN"/>
    <property type="match status" value="1"/>
</dbReference>
<dbReference type="EMBL" id="JALLPB020000417">
    <property type="protein sequence ID" value="KAL3809337.1"/>
    <property type="molecule type" value="Genomic_DNA"/>
</dbReference>
<evidence type="ECO:0000256" key="1">
    <source>
        <dbReference type="ARBA" id="ARBA00023172"/>
    </source>
</evidence>
<keyword evidence="3" id="KW-1133">Transmembrane helix</keyword>
<dbReference type="SUPFAM" id="SSF56349">
    <property type="entry name" value="DNA breaking-rejoining enzymes"/>
    <property type="match status" value="1"/>
</dbReference>
<feature type="region of interest" description="Disordered" evidence="2">
    <location>
        <begin position="1069"/>
        <end position="1090"/>
    </location>
</feature>
<gene>
    <name evidence="4" type="ORF">ACHAXA_003226</name>
</gene>